<dbReference type="InterPro" id="IPR038508">
    <property type="entry name" value="ArfGAP_dom_sf"/>
</dbReference>
<dbReference type="STRING" id="10195.A0A3M7PK77"/>
<keyword evidence="1" id="KW-0863">Zinc-finger</keyword>
<dbReference type="InterPro" id="IPR001849">
    <property type="entry name" value="PH_domain"/>
</dbReference>
<organism evidence="4 5">
    <name type="scientific">Brachionus plicatilis</name>
    <name type="common">Marine rotifer</name>
    <name type="synonym">Brachionus muelleri</name>
    <dbReference type="NCBI Taxonomy" id="10195"/>
    <lineage>
        <taxon>Eukaryota</taxon>
        <taxon>Metazoa</taxon>
        <taxon>Spiralia</taxon>
        <taxon>Gnathifera</taxon>
        <taxon>Rotifera</taxon>
        <taxon>Eurotatoria</taxon>
        <taxon>Monogononta</taxon>
        <taxon>Pseudotrocha</taxon>
        <taxon>Ploima</taxon>
        <taxon>Brachionidae</taxon>
        <taxon>Brachionus</taxon>
    </lineage>
</organism>
<feature type="non-terminal residue" evidence="4">
    <location>
        <position position="358"/>
    </location>
</feature>
<dbReference type="SMART" id="SM00105">
    <property type="entry name" value="ArfGap"/>
    <property type="match status" value="1"/>
</dbReference>
<dbReference type="Pfam" id="PF01412">
    <property type="entry name" value="ArfGap"/>
    <property type="match status" value="1"/>
</dbReference>
<dbReference type="SUPFAM" id="SSF57863">
    <property type="entry name" value="ArfGap/RecO-like zinc finger"/>
    <property type="match status" value="1"/>
</dbReference>
<dbReference type="SUPFAM" id="SSF50729">
    <property type="entry name" value="PH domain-like"/>
    <property type="match status" value="1"/>
</dbReference>
<dbReference type="PANTHER" id="PTHR45854:SF3">
    <property type="entry name" value="ARFGAP WITH SH3 DOMAIN, ANK REPEAT AND PH DOMAIN-CONTAINING PROTEIN"/>
    <property type="match status" value="1"/>
</dbReference>
<evidence type="ECO:0000313" key="5">
    <source>
        <dbReference type="Proteomes" id="UP000276133"/>
    </source>
</evidence>
<comment type="caution">
    <text evidence="4">The sequence shown here is derived from an EMBL/GenBank/DDBJ whole genome shotgun (WGS) entry which is preliminary data.</text>
</comment>
<dbReference type="PANTHER" id="PTHR45854">
    <property type="entry name" value="ASAP FAMILY MEMBER"/>
    <property type="match status" value="1"/>
</dbReference>
<feature type="domain" description="Arf-GAP" evidence="3">
    <location>
        <begin position="292"/>
        <end position="358"/>
    </location>
</feature>
<dbReference type="InterPro" id="IPR037278">
    <property type="entry name" value="ARFGAP/RecO"/>
</dbReference>
<name>A0A3M7PK77_BRAPC</name>
<dbReference type="PRINTS" id="PR00405">
    <property type="entry name" value="REVINTRACTNG"/>
</dbReference>
<dbReference type="EMBL" id="REGN01010190">
    <property type="protein sequence ID" value="RMZ99526.1"/>
    <property type="molecule type" value="Genomic_DNA"/>
</dbReference>
<sequence length="358" mass="40714">YLTLMNKSKTSSLNLFSNALVDFYKTQMSFYKSSLDQLNSFMSRFDQRKISTSLVSFNLNQSEDKQLLKDVSIKLAQLPKPKHHRTPSNFFNLNEKLSSFQNYSNLSSSVTNLAKVSSDSKKSDVSLNISQMSNMSMSSIDLRINPNPQSSNEKIGFLFKRTHNSKVRKHWIKRRCKAASGQFFIYHSDETLEPVKLSLITCIVKPVDSTRFKIFSGSNSRIYEFMCEYEADFADWISILNTAKNNAFEKEMSDNISLSTITNATTNNSSESNSSTLKNEKDNERACELIVKNMLRHLVKVKGNDRCADCEAPDPDWLVTNLGVFVCIECCGIHREMGVQVSKTQSIKIDRLNTSQLI</sequence>
<gene>
    <name evidence="4" type="ORF">BpHYR1_033848</name>
</gene>
<keyword evidence="1" id="KW-0479">Metal-binding</keyword>
<dbReference type="OrthoDB" id="435430at2759"/>
<accession>A0A3M7PK77</accession>
<dbReference type="InterPro" id="IPR001164">
    <property type="entry name" value="ArfGAP_dom"/>
</dbReference>
<dbReference type="InterPro" id="IPR011993">
    <property type="entry name" value="PH-like_dom_sf"/>
</dbReference>
<dbReference type="PROSITE" id="PS50003">
    <property type="entry name" value="PH_DOMAIN"/>
    <property type="match status" value="1"/>
</dbReference>
<dbReference type="Proteomes" id="UP000276133">
    <property type="component" value="Unassembled WGS sequence"/>
</dbReference>
<dbReference type="InterPro" id="IPR043593">
    <property type="entry name" value="ASAP"/>
</dbReference>
<dbReference type="Gene3D" id="2.30.29.30">
    <property type="entry name" value="Pleckstrin-homology domain (PH domain)/Phosphotyrosine-binding domain (PTB)"/>
    <property type="match status" value="1"/>
</dbReference>
<evidence type="ECO:0000256" key="1">
    <source>
        <dbReference type="PROSITE-ProRule" id="PRU00288"/>
    </source>
</evidence>
<protein>
    <submittedName>
        <fullName evidence="4">Arf-GAP with SH3 ANK repeat and PH domain-containing 1-like</fullName>
    </submittedName>
</protein>
<keyword evidence="1" id="KW-0862">Zinc</keyword>
<evidence type="ECO:0000313" key="4">
    <source>
        <dbReference type="EMBL" id="RMZ99526.1"/>
    </source>
</evidence>
<dbReference type="AlphaFoldDB" id="A0A3M7PK77"/>
<dbReference type="PROSITE" id="PS50115">
    <property type="entry name" value="ARFGAP"/>
    <property type="match status" value="1"/>
</dbReference>
<dbReference type="GO" id="GO:0008270">
    <property type="term" value="F:zinc ion binding"/>
    <property type="evidence" value="ECO:0007669"/>
    <property type="project" value="UniProtKB-KW"/>
</dbReference>
<keyword evidence="5" id="KW-1185">Reference proteome</keyword>
<feature type="non-terminal residue" evidence="4">
    <location>
        <position position="1"/>
    </location>
</feature>
<reference evidence="4 5" key="1">
    <citation type="journal article" date="2018" name="Sci. Rep.">
        <title>Genomic signatures of local adaptation to the degree of environmental predictability in rotifers.</title>
        <authorList>
            <person name="Franch-Gras L."/>
            <person name="Hahn C."/>
            <person name="Garcia-Roger E.M."/>
            <person name="Carmona M.J."/>
            <person name="Serra M."/>
            <person name="Gomez A."/>
        </authorList>
    </citation>
    <scope>NUCLEOTIDE SEQUENCE [LARGE SCALE GENOMIC DNA]</scope>
    <source>
        <strain evidence="4">HYR1</strain>
    </source>
</reference>
<proteinExistence type="predicted"/>
<dbReference type="Gene3D" id="1.10.220.150">
    <property type="entry name" value="Arf GTPase activating protein"/>
    <property type="match status" value="1"/>
</dbReference>
<feature type="domain" description="PH" evidence="2">
    <location>
        <begin position="151"/>
        <end position="245"/>
    </location>
</feature>
<dbReference type="SMART" id="SM00233">
    <property type="entry name" value="PH"/>
    <property type="match status" value="1"/>
</dbReference>
<dbReference type="GO" id="GO:0005096">
    <property type="term" value="F:GTPase activator activity"/>
    <property type="evidence" value="ECO:0007669"/>
    <property type="project" value="InterPro"/>
</dbReference>
<evidence type="ECO:0000259" key="3">
    <source>
        <dbReference type="PROSITE" id="PS50115"/>
    </source>
</evidence>
<evidence type="ECO:0000259" key="2">
    <source>
        <dbReference type="PROSITE" id="PS50003"/>
    </source>
</evidence>